<evidence type="ECO:0000256" key="1">
    <source>
        <dbReference type="PROSITE-ProRule" id="PRU00047"/>
    </source>
</evidence>
<dbReference type="InterPro" id="IPR000477">
    <property type="entry name" value="RT_dom"/>
</dbReference>
<keyword evidence="1" id="KW-0479">Metal-binding</keyword>
<dbReference type="InterPro" id="IPR002156">
    <property type="entry name" value="RNaseH_domain"/>
</dbReference>
<dbReference type="InterPro" id="IPR025836">
    <property type="entry name" value="Zn_knuckle_CX2CX4HX4C"/>
</dbReference>
<dbReference type="InterPro" id="IPR044730">
    <property type="entry name" value="RNase_H-like_dom_plant"/>
</dbReference>
<keyword evidence="1" id="KW-0862">Zinc</keyword>
<sequence length="1401" mass="156909">MAEELAKLCRRMQLSDKEKLRITLRKDPIVKSKKEAEYSLLFKLMTTRLFNVEAFKGTVRTLWVGRSGVTIRSIEDNLFMAVFQTRDDLERIFVQSPWTFDKKLIQMSMIREVGEDIGRAIGHLLEVDVLANGLGWGKYLHIRVEMDVREPLLRGRIVQGEEGEGVAPYWVDFKYEHLPIFCYRCGRLGHSSNECIEGRRSTRTEDIYGEKWGSWLRASILRGTQSRPAQPDRSQREDEHDSSVPATQNVSPQDSPISPAPVVVGEPVEVVQSAGIRSNTEEEIDSNLCNLESFRDRDIRLTKDEEDLLIIPNVGSAGLNTMDEVGSSTQVVVDVGSTVSSTQLTSTGTLKPSTWKKRARTMGSRGDEGVSMLPRPGKRRKSAQAELVSELEEIPTSKRRLITGDVNELHDLVRKKGPNIMFLMETRLEVQSLEWLRLRLQMKGCLGVERHGLGGGLALLWDSSVDVHIQSYSDHHINAEVFQLDGIHWRITGFYGHPETSLRHWSWTLLRHLWSQSEVPWMVLGDFNEITRISEQLGQVDRNVAQMSSFREALLDCDLLDLGFSGPTCTWSNNREHTALVRARLDRVVASARWMSLFPMVFVSHLVVACSDHIGLLVDTDGGVGEQREGRRRKKLFRFEKTWIREAGCEEVVAGAWNVLPVGTAMYREPVDSYDGVAVSSLRRELNTLHAKEETMWRQRSRVSWLAEGDKNTRFFHESASQRKRTNTILGLWDRDHHWQTNPAEIAQVAVDYFNRIFSSSNPQAIDEVVHEVEGVVTSSMNAELLKPFVKEEVQNALFQMHPSKASGPDGRMLGSVNFTHIVLIPKVTAPEQITQFRPISLCNVVYKIASKVLVNWMKSMLPQVISESQSTFVPGRMITDNVIIAFETIHYLKNLRQGNNVQMAAKLDMSKAYDRVEANSNECVALQGVLALYANASGQVVNNDKTALFFSCNTPQTTRDSICSIFGTTPTNQFEKYLGLPPVVGRAKRRAFNEIKDRVGRRLQGWKEKLLSQAAGVPGNASYIWRSICAAKEVLNCGLRWRVGSGDRIKIWKDRWLPSSSTYKVISPIAGGDAEATVDTLICGDSMTWNIPLLHSMFLPRDVECIRSIPLSKRKPPDTAAEASSSSSGTTAHKFWSSIWAASVPSKKRKIICCGAVILHNVCGRNALCITNLSSPGLEITLVTAWAIWKARNELVWNAHVTPVTELCQQAVGLALDFLESGSMFQESFAPSLGVNELKWKLPGGMNYKLNFYCKFVTGTQQVGLGVLLRDSTGLVAAALCTQFGGGGDSLQVHAHALLLALEFAFHIGLRRLEVDVGNKELLGLLTKSGPCLASVGVVVDDIHSWQQVFPFLSFSFLKNDCNKAAQALTTETLSSIFQQVWLEDQPDCITSFVNYDILQ</sequence>
<dbReference type="GO" id="GO:0008270">
    <property type="term" value="F:zinc ion binding"/>
    <property type="evidence" value="ECO:0007669"/>
    <property type="project" value="UniProtKB-KW"/>
</dbReference>
<dbReference type="InterPro" id="IPR036691">
    <property type="entry name" value="Endo/exonu/phosph_ase_sf"/>
</dbReference>
<organism evidence="4">
    <name type="scientific">Fagus sylvatica</name>
    <name type="common">Beechnut</name>
    <dbReference type="NCBI Taxonomy" id="28930"/>
    <lineage>
        <taxon>Eukaryota</taxon>
        <taxon>Viridiplantae</taxon>
        <taxon>Streptophyta</taxon>
        <taxon>Embryophyta</taxon>
        <taxon>Tracheophyta</taxon>
        <taxon>Spermatophyta</taxon>
        <taxon>Magnoliopsida</taxon>
        <taxon>eudicotyledons</taxon>
        <taxon>Gunneridae</taxon>
        <taxon>Pentapetalae</taxon>
        <taxon>rosids</taxon>
        <taxon>fabids</taxon>
        <taxon>Fagales</taxon>
        <taxon>Fagaceae</taxon>
        <taxon>Fagus</taxon>
    </lineage>
</organism>
<dbReference type="SUPFAM" id="SSF56219">
    <property type="entry name" value="DNase I-like"/>
    <property type="match status" value="1"/>
</dbReference>
<feature type="region of interest" description="Disordered" evidence="2">
    <location>
        <begin position="358"/>
        <end position="384"/>
    </location>
</feature>
<dbReference type="Pfam" id="PF03372">
    <property type="entry name" value="Exo_endo_phos"/>
    <property type="match status" value="1"/>
</dbReference>
<dbReference type="PROSITE" id="PS50158">
    <property type="entry name" value="ZF_CCHC"/>
    <property type="match status" value="1"/>
</dbReference>
<dbReference type="EMBL" id="OIVN01004454">
    <property type="protein sequence ID" value="SPD17546.1"/>
    <property type="molecule type" value="Genomic_DNA"/>
</dbReference>
<keyword evidence="1" id="KW-0863">Zinc-finger</keyword>
<reference evidence="4" key="1">
    <citation type="submission" date="2018-02" db="EMBL/GenBank/DDBJ databases">
        <authorList>
            <person name="Cohen D.B."/>
            <person name="Kent A.D."/>
        </authorList>
    </citation>
    <scope>NUCLEOTIDE SEQUENCE</scope>
</reference>
<accession>A0A2N9HU49</accession>
<dbReference type="Pfam" id="PF13456">
    <property type="entry name" value="RVT_3"/>
    <property type="match status" value="1"/>
</dbReference>
<dbReference type="Gene3D" id="3.60.10.10">
    <property type="entry name" value="Endonuclease/exonuclease/phosphatase"/>
    <property type="match status" value="1"/>
</dbReference>
<dbReference type="PANTHER" id="PTHR33710:SF62">
    <property type="entry name" value="DUF4283 DOMAIN PROTEIN"/>
    <property type="match status" value="1"/>
</dbReference>
<dbReference type="InterPro" id="IPR005135">
    <property type="entry name" value="Endo/exonuclease/phosphatase"/>
</dbReference>
<dbReference type="CDD" id="cd06222">
    <property type="entry name" value="RNase_H_like"/>
    <property type="match status" value="1"/>
</dbReference>
<proteinExistence type="predicted"/>
<name>A0A2N9HU49_FAGSY</name>
<evidence type="ECO:0000313" key="4">
    <source>
        <dbReference type="EMBL" id="SPD17546.1"/>
    </source>
</evidence>
<feature type="domain" description="CCHC-type" evidence="3">
    <location>
        <begin position="182"/>
        <end position="195"/>
    </location>
</feature>
<dbReference type="Pfam" id="PF00078">
    <property type="entry name" value="RVT_1"/>
    <property type="match status" value="1"/>
</dbReference>
<feature type="region of interest" description="Disordered" evidence="2">
    <location>
        <begin position="224"/>
        <end position="262"/>
    </location>
</feature>
<dbReference type="PANTHER" id="PTHR33710">
    <property type="entry name" value="BNAC02G09200D PROTEIN"/>
    <property type="match status" value="1"/>
</dbReference>
<feature type="compositionally biased region" description="Polar residues" evidence="2">
    <location>
        <begin position="244"/>
        <end position="256"/>
    </location>
</feature>
<dbReference type="GO" id="GO:0004523">
    <property type="term" value="F:RNA-DNA hybrid ribonuclease activity"/>
    <property type="evidence" value="ECO:0007669"/>
    <property type="project" value="InterPro"/>
</dbReference>
<evidence type="ECO:0000256" key="2">
    <source>
        <dbReference type="SAM" id="MobiDB-lite"/>
    </source>
</evidence>
<dbReference type="Pfam" id="PF14392">
    <property type="entry name" value="zf-CCHC_4"/>
    <property type="match status" value="1"/>
</dbReference>
<dbReference type="GO" id="GO:0003676">
    <property type="term" value="F:nucleic acid binding"/>
    <property type="evidence" value="ECO:0007669"/>
    <property type="project" value="InterPro"/>
</dbReference>
<dbReference type="InterPro" id="IPR001878">
    <property type="entry name" value="Znf_CCHC"/>
</dbReference>
<feature type="compositionally biased region" description="Basic and acidic residues" evidence="2">
    <location>
        <begin position="233"/>
        <end position="242"/>
    </location>
</feature>
<protein>
    <recommendedName>
        <fullName evidence="3">CCHC-type domain-containing protein</fullName>
    </recommendedName>
</protein>
<evidence type="ECO:0000259" key="3">
    <source>
        <dbReference type="PROSITE" id="PS50158"/>
    </source>
</evidence>
<gene>
    <name evidence="4" type="ORF">FSB_LOCUS45428</name>
</gene>